<dbReference type="AlphaFoldDB" id="A0A4V6MFW9"/>
<feature type="domain" description="DUF2062" evidence="2">
    <location>
        <begin position="35"/>
        <end position="163"/>
    </location>
</feature>
<dbReference type="PANTHER" id="PTHR35102">
    <property type="entry name" value="E3 UBIQUITIN-PROTEIN LIGASE"/>
    <property type="match status" value="1"/>
</dbReference>
<feature type="transmembrane region" description="Helical" evidence="1">
    <location>
        <begin position="45"/>
        <end position="75"/>
    </location>
</feature>
<protein>
    <recommendedName>
        <fullName evidence="2">DUF2062 domain-containing protein</fullName>
    </recommendedName>
</protein>
<keyword evidence="1" id="KW-0812">Transmembrane</keyword>
<sequence length="180" mass="19807">MADNGAPESRPASPGPPLARGNILYRRVALPIFALLRRGASPERLAWSIAVGLLIGINPALGTTTVLCFAVAILLRLNIAASQLANHIIYPLQLLLLVPFLQLGSRIFHTEPIPFSTHAMIDSARKDPVELIRRIWRWEWHAFLVWAVIAALLIPPIALALTPLLRRLSIRLQRSGNSTG</sequence>
<dbReference type="Proteomes" id="UP000292958">
    <property type="component" value="Unassembled WGS sequence"/>
</dbReference>
<keyword evidence="1" id="KW-0472">Membrane</keyword>
<proteinExistence type="predicted"/>
<dbReference type="OrthoDB" id="123362at2"/>
<dbReference type="EMBL" id="SHKW01000001">
    <property type="protein sequence ID" value="RZU43346.1"/>
    <property type="molecule type" value="Genomic_DNA"/>
</dbReference>
<evidence type="ECO:0000313" key="3">
    <source>
        <dbReference type="EMBL" id="RZU43346.1"/>
    </source>
</evidence>
<gene>
    <name evidence="3" type="ORF">BDD14_5005</name>
</gene>
<keyword evidence="4" id="KW-1185">Reference proteome</keyword>
<feature type="transmembrane region" description="Helical" evidence="1">
    <location>
        <begin position="87"/>
        <end position="108"/>
    </location>
</feature>
<dbReference type="RefSeq" id="WP_130421834.1">
    <property type="nucleotide sequence ID" value="NZ_SHKW01000001.1"/>
</dbReference>
<accession>A0A4V6MFW9</accession>
<evidence type="ECO:0000313" key="4">
    <source>
        <dbReference type="Proteomes" id="UP000292958"/>
    </source>
</evidence>
<organism evidence="3 4">
    <name type="scientific">Edaphobacter modestus</name>
    <dbReference type="NCBI Taxonomy" id="388466"/>
    <lineage>
        <taxon>Bacteria</taxon>
        <taxon>Pseudomonadati</taxon>
        <taxon>Acidobacteriota</taxon>
        <taxon>Terriglobia</taxon>
        <taxon>Terriglobales</taxon>
        <taxon>Acidobacteriaceae</taxon>
        <taxon>Edaphobacter</taxon>
    </lineage>
</organism>
<comment type="caution">
    <text evidence="3">The sequence shown here is derived from an EMBL/GenBank/DDBJ whole genome shotgun (WGS) entry which is preliminary data.</text>
</comment>
<evidence type="ECO:0000256" key="1">
    <source>
        <dbReference type="SAM" id="Phobius"/>
    </source>
</evidence>
<dbReference type="Pfam" id="PF09835">
    <property type="entry name" value="DUF2062"/>
    <property type="match status" value="1"/>
</dbReference>
<evidence type="ECO:0000259" key="2">
    <source>
        <dbReference type="Pfam" id="PF09835"/>
    </source>
</evidence>
<dbReference type="InterPro" id="IPR018639">
    <property type="entry name" value="DUF2062"/>
</dbReference>
<name>A0A4V6MFW9_9BACT</name>
<keyword evidence="1" id="KW-1133">Transmembrane helix</keyword>
<reference evidence="3 4" key="1">
    <citation type="submission" date="2019-02" db="EMBL/GenBank/DDBJ databases">
        <title>Genomic Encyclopedia of Archaeal and Bacterial Type Strains, Phase II (KMG-II): from individual species to whole genera.</title>
        <authorList>
            <person name="Goeker M."/>
        </authorList>
    </citation>
    <scope>NUCLEOTIDE SEQUENCE [LARGE SCALE GENOMIC DNA]</scope>
    <source>
        <strain evidence="3 4">DSM 18101</strain>
    </source>
</reference>
<feature type="transmembrane region" description="Helical" evidence="1">
    <location>
        <begin position="143"/>
        <end position="165"/>
    </location>
</feature>
<dbReference type="PANTHER" id="PTHR35102:SF1">
    <property type="entry name" value="E3 UBIQUITIN-PROTEIN LIGASE"/>
    <property type="match status" value="1"/>
</dbReference>